<dbReference type="InterPro" id="IPR036915">
    <property type="entry name" value="Cyclin-like_sf"/>
</dbReference>
<evidence type="ECO:0000256" key="1">
    <source>
        <dbReference type="SAM" id="MobiDB-lite"/>
    </source>
</evidence>
<dbReference type="Proteomes" id="UP001408356">
    <property type="component" value="Unassembled WGS sequence"/>
</dbReference>
<feature type="region of interest" description="Disordered" evidence="1">
    <location>
        <begin position="1"/>
        <end position="46"/>
    </location>
</feature>
<reference evidence="2 3" key="1">
    <citation type="journal article" date="2024" name="J. Plant Pathol.">
        <title>Sequence and assembly of the genome of Seiridium unicorne, isolate CBS 538.82, causal agent of cypress canker disease.</title>
        <authorList>
            <person name="Scali E."/>
            <person name="Rocca G.D."/>
            <person name="Danti R."/>
            <person name="Garbelotto M."/>
            <person name="Barberini S."/>
            <person name="Baroncelli R."/>
            <person name="Emiliani G."/>
        </authorList>
    </citation>
    <scope>NUCLEOTIDE SEQUENCE [LARGE SCALE GENOMIC DNA]</scope>
    <source>
        <strain evidence="2 3">BM-138-508</strain>
    </source>
</reference>
<name>A0ABR2V106_9PEZI</name>
<sequence length="461" mass="52226">MPQHSRQARQATQDAGASPGASQNGDNVASAGTNDTSSPIANANPHPGRVFLSRQYVAEEWINRQLLLVFNDPGKEVRDRFEGVDLIDSLVNILQLPIKTFDTACTFFHRLRLKHGEKDFLTSDAAIACLFVACKAEDTLKKSREILCACYNMKMQASDPRSDPRTPDDKIFEKPALLIQHLERLVLEAIGFDFRCRYPQSYMIKLLKLFLSFEEAESLYLVALDMSIDMYKTFMPLKNTTFGMAYSLVELSSRLTGEHAEKLKQLDPSRQEVPRMRIRQGMLDLLDLYTKHHKQTKLGAKIELDKFIQVKIDINNEIENAGPNALPRFPWPLPSNEDLHATPTPAGQTNVTNRFVFDVDEARREQGIVQQFMEDQYEEVEIEDEEEIREPSFPDRPRDPRDPRDRRIYGHEDHGHGGNRGGHGRGGRHGEDGWSRGGRRNNNDRRRRGGRGGGGGGGGGW</sequence>
<proteinExistence type="predicted"/>
<feature type="region of interest" description="Disordered" evidence="1">
    <location>
        <begin position="372"/>
        <end position="461"/>
    </location>
</feature>
<protein>
    <submittedName>
        <fullName evidence="2">RNA polymerase II holoenzyme cyclin-like subunit</fullName>
    </submittedName>
</protein>
<dbReference type="InterPro" id="IPR043198">
    <property type="entry name" value="Cyclin/Ssn8"/>
</dbReference>
<dbReference type="EMBL" id="JARVKF010000257">
    <property type="protein sequence ID" value="KAK9420150.1"/>
    <property type="molecule type" value="Genomic_DNA"/>
</dbReference>
<dbReference type="SUPFAM" id="SSF47954">
    <property type="entry name" value="Cyclin-like"/>
    <property type="match status" value="2"/>
</dbReference>
<feature type="compositionally biased region" description="Basic and acidic residues" evidence="1">
    <location>
        <begin position="389"/>
        <end position="416"/>
    </location>
</feature>
<evidence type="ECO:0000313" key="2">
    <source>
        <dbReference type="EMBL" id="KAK9420150.1"/>
    </source>
</evidence>
<keyword evidence="3" id="KW-1185">Reference proteome</keyword>
<accession>A0ABR2V106</accession>
<comment type="caution">
    <text evidence="2">The sequence shown here is derived from an EMBL/GenBank/DDBJ whole genome shotgun (WGS) entry which is preliminary data.</text>
</comment>
<organism evidence="2 3">
    <name type="scientific">Seiridium unicorne</name>
    <dbReference type="NCBI Taxonomy" id="138068"/>
    <lineage>
        <taxon>Eukaryota</taxon>
        <taxon>Fungi</taxon>
        <taxon>Dikarya</taxon>
        <taxon>Ascomycota</taxon>
        <taxon>Pezizomycotina</taxon>
        <taxon>Sordariomycetes</taxon>
        <taxon>Xylariomycetidae</taxon>
        <taxon>Amphisphaeriales</taxon>
        <taxon>Sporocadaceae</taxon>
        <taxon>Seiridium</taxon>
    </lineage>
</organism>
<feature type="compositionally biased region" description="Acidic residues" evidence="1">
    <location>
        <begin position="375"/>
        <end position="388"/>
    </location>
</feature>
<evidence type="ECO:0000313" key="3">
    <source>
        <dbReference type="Proteomes" id="UP001408356"/>
    </source>
</evidence>
<gene>
    <name evidence="2" type="ORF">SUNI508_06678</name>
</gene>
<dbReference type="PANTHER" id="PTHR10026">
    <property type="entry name" value="CYCLIN"/>
    <property type="match status" value="1"/>
</dbReference>
<dbReference type="Gene3D" id="1.10.472.10">
    <property type="entry name" value="Cyclin-like"/>
    <property type="match status" value="1"/>
</dbReference>
<feature type="compositionally biased region" description="Polar residues" evidence="1">
    <location>
        <begin position="1"/>
        <end position="41"/>
    </location>
</feature>
<feature type="compositionally biased region" description="Gly residues" evidence="1">
    <location>
        <begin position="451"/>
        <end position="461"/>
    </location>
</feature>